<evidence type="ECO:0000259" key="6">
    <source>
        <dbReference type="SMART" id="SM00849"/>
    </source>
</evidence>
<evidence type="ECO:0000313" key="8">
    <source>
        <dbReference type="Proteomes" id="UP000461409"/>
    </source>
</evidence>
<dbReference type="SMART" id="SM00849">
    <property type="entry name" value="Lactamase_B"/>
    <property type="match status" value="1"/>
</dbReference>
<organism evidence="7 8">
    <name type="scientific">Aurantiacibacter rhizosphaerae</name>
    <dbReference type="NCBI Taxonomy" id="2691582"/>
    <lineage>
        <taxon>Bacteria</taxon>
        <taxon>Pseudomonadati</taxon>
        <taxon>Pseudomonadota</taxon>
        <taxon>Alphaproteobacteria</taxon>
        <taxon>Sphingomonadales</taxon>
        <taxon>Erythrobacteraceae</taxon>
        <taxon>Aurantiacibacter</taxon>
    </lineage>
</organism>
<evidence type="ECO:0000256" key="4">
    <source>
        <dbReference type="ARBA" id="ARBA00022801"/>
    </source>
</evidence>
<accession>A0A844XGY6</accession>
<keyword evidence="3" id="KW-0479">Metal-binding</keyword>
<dbReference type="EMBL" id="WUBR01000003">
    <property type="protein sequence ID" value="MWV28922.1"/>
    <property type="molecule type" value="Genomic_DNA"/>
</dbReference>
<evidence type="ECO:0000256" key="1">
    <source>
        <dbReference type="ARBA" id="ARBA00001947"/>
    </source>
</evidence>
<dbReference type="SUPFAM" id="SSF56281">
    <property type="entry name" value="Metallo-hydrolase/oxidoreductase"/>
    <property type="match status" value="1"/>
</dbReference>
<protein>
    <submittedName>
        <fullName evidence="7">MBL fold metallo-hydrolase</fullName>
    </submittedName>
</protein>
<comment type="cofactor">
    <cofactor evidence="1">
        <name>Zn(2+)</name>
        <dbReference type="ChEBI" id="CHEBI:29105"/>
    </cofactor>
</comment>
<dbReference type="AlphaFoldDB" id="A0A844XGY6"/>
<dbReference type="PANTHER" id="PTHR42978">
    <property type="entry name" value="QUORUM-QUENCHING LACTONASE YTNP-RELATED-RELATED"/>
    <property type="match status" value="1"/>
</dbReference>
<gene>
    <name evidence="7" type="ORF">GRF63_13500</name>
</gene>
<comment type="similarity">
    <text evidence="2">Belongs to the metallo-beta-lactamase superfamily.</text>
</comment>
<reference evidence="7 8" key="2">
    <citation type="submission" date="2020-02" db="EMBL/GenBank/DDBJ databases">
        <title>Erythrobacter dongmakensis sp. nov., isolated from a tidal mudflat.</title>
        <authorList>
            <person name="Kim I.S."/>
        </authorList>
    </citation>
    <scope>NUCLEOTIDE SEQUENCE [LARGE SCALE GENOMIC DNA]</scope>
    <source>
        <strain evidence="7 8">GH3-10</strain>
    </source>
</reference>
<proteinExistence type="inferred from homology"/>
<dbReference type="Proteomes" id="UP000461409">
    <property type="component" value="Unassembled WGS sequence"/>
</dbReference>
<comment type="caution">
    <text evidence="7">The sequence shown here is derived from an EMBL/GenBank/DDBJ whole genome shotgun (WGS) entry which is preliminary data.</text>
</comment>
<evidence type="ECO:0000256" key="3">
    <source>
        <dbReference type="ARBA" id="ARBA00022723"/>
    </source>
</evidence>
<evidence type="ECO:0000313" key="7">
    <source>
        <dbReference type="EMBL" id="MWV28922.1"/>
    </source>
</evidence>
<dbReference type="RefSeq" id="WP_160486567.1">
    <property type="nucleotide sequence ID" value="NZ_WUBR01000003.1"/>
</dbReference>
<dbReference type="PANTHER" id="PTHR42978:SF2">
    <property type="entry name" value="102 KBASES UNSTABLE REGION: FROM 1 TO 119443"/>
    <property type="match status" value="1"/>
</dbReference>
<name>A0A844XGY6_9SPHN</name>
<dbReference type="InterPro" id="IPR001279">
    <property type="entry name" value="Metallo-B-lactamas"/>
</dbReference>
<dbReference type="GO" id="GO:0046872">
    <property type="term" value="F:metal ion binding"/>
    <property type="evidence" value="ECO:0007669"/>
    <property type="project" value="UniProtKB-KW"/>
</dbReference>
<dbReference type="InterPro" id="IPR051013">
    <property type="entry name" value="MBL_superfamily_lactonases"/>
</dbReference>
<keyword evidence="4 7" id="KW-0378">Hydrolase</keyword>
<dbReference type="InterPro" id="IPR036866">
    <property type="entry name" value="RibonucZ/Hydroxyglut_hydro"/>
</dbReference>
<evidence type="ECO:0000256" key="5">
    <source>
        <dbReference type="ARBA" id="ARBA00022833"/>
    </source>
</evidence>
<dbReference type="Pfam" id="PF00753">
    <property type="entry name" value="Lactamase_B"/>
    <property type="match status" value="1"/>
</dbReference>
<reference evidence="7 8" key="1">
    <citation type="submission" date="2019-12" db="EMBL/GenBank/DDBJ databases">
        <authorList>
            <person name="Lee S.D."/>
        </authorList>
    </citation>
    <scope>NUCLEOTIDE SEQUENCE [LARGE SCALE GENOMIC DNA]</scope>
    <source>
        <strain evidence="7 8">GH3-10</strain>
    </source>
</reference>
<evidence type="ECO:0000256" key="2">
    <source>
        <dbReference type="ARBA" id="ARBA00007749"/>
    </source>
</evidence>
<dbReference type="CDD" id="cd07730">
    <property type="entry name" value="metallo-hydrolase-like_MBL-fold"/>
    <property type="match status" value="1"/>
</dbReference>
<dbReference type="GO" id="GO:0016787">
    <property type="term" value="F:hydrolase activity"/>
    <property type="evidence" value="ECO:0007669"/>
    <property type="project" value="UniProtKB-KW"/>
</dbReference>
<keyword evidence="5" id="KW-0862">Zinc</keyword>
<sequence>MIRVGLQWIARGACTHPEVMTISGGSLCAVEFPAMVGVIRHPTRGMFLFDTGYDPAFIAATRPFPERLYRWTTPVRIGEDAEWQTWLAAHDIAESEIAGTIISHFHGDHVAGLGNLAHVPVYCARAGLSQLRSSGRFARVRRGLLAALVPPEVDTQARFFEDAPACQLPSAFAPFREARDILGDGSLLAVELPGHCAGHWGLALITEAGQPVLLAADAVWSGQSITQHRPPPRITTALLGDTRRYRQTLDLLSRASKNNGELAILPSHCAASARKFSATGDNDAG</sequence>
<keyword evidence="8" id="KW-1185">Reference proteome</keyword>
<dbReference type="Gene3D" id="3.60.15.10">
    <property type="entry name" value="Ribonuclease Z/Hydroxyacylglutathione hydrolase-like"/>
    <property type="match status" value="1"/>
</dbReference>
<feature type="domain" description="Metallo-beta-lactamase" evidence="6">
    <location>
        <begin position="33"/>
        <end position="268"/>
    </location>
</feature>